<reference evidence="1" key="2">
    <citation type="submission" date="2025-03" db="EMBL/GenBank/DDBJ databases">
        <authorList>
            <consortium name="ELIXIR-Norway"/>
            <consortium name="Elixir Norway"/>
        </authorList>
    </citation>
    <scope>NUCLEOTIDE SEQUENCE</scope>
</reference>
<evidence type="ECO:0000313" key="1">
    <source>
        <dbReference type="EMBL" id="CAN0184824.1"/>
    </source>
</evidence>
<evidence type="ECO:0000313" key="2">
    <source>
        <dbReference type="Proteomes" id="UP001162501"/>
    </source>
</evidence>
<sequence>MSNSLRPHGLQHARPPCPITNSRSLLRPVSIESVMPSNHLTLCHPLLFLPSVSPSIRVFFNESVLHVRWPKDWSFSFSISPSSDDSGLVSEALVCSSKMR</sequence>
<dbReference type="Proteomes" id="UP001162501">
    <property type="component" value="Chromosome 23"/>
</dbReference>
<dbReference type="EMBL" id="OX596107">
    <property type="protein sequence ID" value="CAN0184824.1"/>
    <property type="molecule type" value="Genomic_DNA"/>
</dbReference>
<gene>
    <name evidence="1" type="ORF">MRATA1EN22A_LOCUS13314</name>
</gene>
<proteinExistence type="predicted"/>
<organism evidence="1 2">
    <name type="scientific">Rangifer tarandus platyrhynchus</name>
    <name type="common">Svalbard reindeer</name>
    <dbReference type="NCBI Taxonomy" id="3082113"/>
    <lineage>
        <taxon>Eukaryota</taxon>
        <taxon>Metazoa</taxon>
        <taxon>Chordata</taxon>
        <taxon>Craniata</taxon>
        <taxon>Vertebrata</taxon>
        <taxon>Euteleostomi</taxon>
        <taxon>Mammalia</taxon>
        <taxon>Eutheria</taxon>
        <taxon>Laurasiatheria</taxon>
        <taxon>Artiodactyla</taxon>
        <taxon>Ruminantia</taxon>
        <taxon>Pecora</taxon>
        <taxon>Cervidae</taxon>
        <taxon>Odocoileinae</taxon>
        <taxon>Rangifer</taxon>
    </lineage>
</organism>
<accession>A0AC59Z2U6</accession>
<name>A0AC59Z2U6_RANTA</name>
<protein>
    <submittedName>
        <fullName evidence="1">Uncharacterized protein</fullName>
    </submittedName>
</protein>
<reference evidence="1" key="1">
    <citation type="submission" date="2023-05" db="EMBL/GenBank/DDBJ databases">
        <authorList>
            <consortium name="ELIXIR-Norway"/>
        </authorList>
    </citation>
    <scope>NUCLEOTIDE SEQUENCE</scope>
</reference>